<keyword evidence="1" id="KW-0812">Transmembrane</keyword>
<feature type="transmembrane region" description="Helical" evidence="1">
    <location>
        <begin position="162"/>
        <end position="183"/>
    </location>
</feature>
<evidence type="ECO:0000313" key="3">
    <source>
        <dbReference type="Proteomes" id="UP000464378"/>
    </source>
</evidence>
<feature type="transmembrane region" description="Helical" evidence="1">
    <location>
        <begin position="116"/>
        <end position="142"/>
    </location>
</feature>
<keyword evidence="1" id="KW-0472">Membrane</keyword>
<evidence type="ECO:0000256" key="1">
    <source>
        <dbReference type="SAM" id="Phobius"/>
    </source>
</evidence>
<feature type="transmembrane region" description="Helical" evidence="1">
    <location>
        <begin position="35"/>
        <end position="59"/>
    </location>
</feature>
<keyword evidence="1" id="KW-1133">Transmembrane helix</keyword>
<feature type="transmembrane region" description="Helical" evidence="1">
    <location>
        <begin position="79"/>
        <end position="104"/>
    </location>
</feature>
<evidence type="ECO:0008006" key="4">
    <source>
        <dbReference type="Google" id="ProtNLM"/>
    </source>
</evidence>
<dbReference type="Proteomes" id="UP000464378">
    <property type="component" value="Chromosome"/>
</dbReference>
<sequence>MARHVPRWRSGIVLLRIFFESEFGMHLFAAKQSDLMPAMIVAGGAGIALALLVAALVHAGCLMLACRGARVRAVGYRRAFLTVLLCHSTLFGFVAVMAIGIGLSMQGQGPTEMRSIALYIVSPINYVYLFAFGVLVHVAVFAQRVGEPDDPPLGFGPATALAVIYLGWCGLASSILWVAFTAIRSLL</sequence>
<dbReference type="EMBL" id="LR586016">
    <property type="protein sequence ID" value="VIP04756.1"/>
    <property type="molecule type" value="Genomic_DNA"/>
</dbReference>
<reference evidence="2" key="1">
    <citation type="submission" date="2019-04" db="EMBL/GenBank/DDBJ databases">
        <authorList>
            <consortium name="Science for Life Laboratories"/>
        </authorList>
    </citation>
    <scope>NUCLEOTIDE SEQUENCE</scope>
    <source>
        <strain evidence="2">MBLW1</strain>
    </source>
</reference>
<gene>
    <name evidence="2" type="ORF">GMBLW1_44370</name>
</gene>
<protein>
    <recommendedName>
        <fullName evidence="4">Yip1 domain-containing protein</fullName>
    </recommendedName>
</protein>
<dbReference type="EMBL" id="LR593887">
    <property type="protein sequence ID" value="VTS06871.1"/>
    <property type="molecule type" value="Genomic_DNA"/>
</dbReference>
<dbReference type="InParanoid" id="A0A6C2YTF7"/>
<proteinExistence type="predicted"/>
<keyword evidence="3" id="KW-1185">Reference proteome</keyword>
<evidence type="ECO:0000313" key="2">
    <source>
        <dbReference type="EMBL" id="VIP04756.1"/>
    </source>
</evidence>
<name>A0A6C2YTF7_9BACT</name>
<accession>A0A6C2YTF7</accession>
<dbReference type="KEGG" id="tim:GMBLW1_44370"/>
<organism evidence="2">
    <name type="scientific">Tuwongella immobilis</name>
    <dbReference type="NCBI Taxonomy" id="692036"/>
    <lineage>
        <taxon>Bacteria</taxon>
        <taxon>Pseudomonadati</taxon>
        <taxon>Planctomycetota</taxon>
        <taxon>Planctomycetia</taxon>
        <taxon>Gemmatales</taxon>
        <taxon>Gemmataceae</taxon>
        <taxon>Tuwongella</taxon>
    </lineage>
</organism>
<dbReference type="AlphaFoldDB" id="A0A6C2YTF7"/>